<evidence type="ECO:0000313" key="1">
    <source>
        <dbReference type="EMBL" id="BBK22662.1"/>
    </source>
</evidence>
<keyword evidence="2" id="KW-1185">Reference proteome</keyword>
<accession>A0A6N4TKQ9</accession>
<dbReference type="Proteomes" id="UP000464754">
    <property type="component" value="Chromosome"/>
</dbReference>
<protein>
    <submittedName>
        <fullName evidence="1">Uncharacterized protein</fullName>
    </submittedName>
</protein>
<gene>
    <name evidence="1" type="ORF">Aargi30884_15650</name>
</gene>
<dbReference type="EMBL" id="AP019695">
    <property type="protein sequence ID" value="BBK22662.1"/>
    <property type="molecule type" value="Genomic_DNA"/>
</dbReference>
<organism evidence="1 2">
    <name type="scientific">Amedibacterium intestinale</name>
    <dbReference type="NCBI Taxonomy" id="2583452"/>
    <lineage>
        <taxon>Bacteria</taxon>
        <taxon>Bacillati</taxon>
        <taxon>Bacillota</taxon>
        <taxon>Erysipelotrichia</taxon>
        <taxon>Erysipelotrichales</taxon>
        <taxon>Erysipelotrichaceae</taxon>
        <taxon>Amedibacterium</taxon>
    </lineage>
</organism>
<name>A0A6N4TKQ9_9FIRM</name>
<reference evidence="2" key="1">
    <citation type="submission" date="2019-05" db="EMBL/GenBank/DDBJ databases">
        <title>Complete genome sequencing of Absiella argi strain JCM 30884.</title>
        <authorList>
            <person name="Sakamoto M."/>
            <person name="Murakami T."/>
            <person name="Mori H."/>
        </authorList>
    </citation>
    <scope>NUCLEOTIDE SEQUENCE [LARGE SCALE GENOMIC DNA]</scope>
    <source>
        <strain evidence="2">JCM 30884</strain>
    </source>
</reference>
<sequence length="87" mass="10367">MIVFLDKINLYKKNYSMYNGIRRVGDNMENYKKVKVNEVEYYLLTEEDIQEIRLKERLDKEAEDILNGKTKTTPWTELLGELGYGKL</sequence>
<evidence type="ECO:0000313" key="2">
    <source>
        <dbReference type="Proteomes" id="UP000464754"/>
    </source>
</evidence>
<proteinExistence type="predicted"/>
<dbReference type="AlphaFoldDB" id="A0A6N4TKQ9"/>
<dbReference type="KEGG" id="aarg:Aargi30884_15650"/>